<keyword evidence="4" id="KW-0234">DNA repair</keyword>
<organism evidence="6 7">
    <name type="scientific">Dendrobium chrysotoxum</name>
    <name type="common">Orchid</name>
    <dbReference type="NCBI Taxonomy" id="161865"/>
    <lineage>
        <taxon>Eukaryota</taxon>
        <taxon>Viridiplantae</taxon>
        <taxon>Streptophyta</taxon>
        <taxon>Embryophyta</taxon>
        <taxon>Tracheophyta</taxon>
        <taxon>Spermatophyta</taxon>
        <taxon>Magnoliopsida</taxon>
        <taxon>Liliopsida</taxon>
        <taxon>Asparagales</taxon>
        <taxon>Orchidaceae</taxon>
        <taxon>Epidendroideae</taxon>
        <taxon>Malaxideae</taxon>
        <taxon>Dendrobiinae</taxon>
        <taxon>Dendrobium</taxon>
    </lineage>
</organism>
<proteinExistence type="predicted"/>
<dbReference type="GO" id="GO:0005634">
    <property type="term" value="C:nucleus"/>
    <property type="evidence" value="ECO:0007669"/>
    <property type="project" value="UniProtKB-SubCell"/>
</dbReference>
<evidence type="ECO:0000313" key="7">
    <source>
        <dbReference type="Proteomes" id="UP000775213"/>
    </source>
</evidence>
<dbReference type="GO" id="GO:0000724">
    <property type="term" value="P:double-strand break repair via homologous recombination"/>
    <property type="evidence" value="ECO:0007669"/>
    <property type="project" value="TreeGrafter"/>
</dbReference>
<evidence type="ECO:0000256" key="1">
    <source>
        <dbReference type="ARBA" id="ARBA00004123"/>
    </source>
</evidence>
<name>A0AAV7H240_DENCH</name>
<dbReference type="InterPro" id="IPR013083">
    <property type="entry name" value="Znf_RING/FYVE/PHD"/>
</dbReference>
<keyword evidence="2" id="KW-0677">Repeat</keyword>
<dbReference type="Proteomes" id="UP000775213">
    <property type="component" value="Unassembled WGS sequence"/>
</dbReference>
<dbReference type="PANTHER" id="PTHR13763:SF6">
    <property type="entry name" value="OS05G0486600 PROTEIN"/>
    <property type="match status" value="1"/>
</dbReference>
<dbReference type="GO" id="GO:0045944">
    <property type="term" value="P:positive regulation of transcription by RNA polymerase II"/>
    <property type="evidence" value="ECO:0007669"/>
    <property type="project" value="TreeGrafter"/>
</dbReference>
<accession>A0AAV7H240</accession>
<evidence type="ECO:0000256" key="4">
    <source>
        <dbReference type="ARBA" id="ARBA00023204"/>
    </source>
</evidence>
<evidence type="ECO:0000256" key="3">
    <source>
        <dbReference type="ARBA" id="ARBA00022763"/>
    </source>
</evidence>
<dbReference type="SUPFAM" id="SSF57850">
    <property type="entry name" value="RING/U-box"/>
    <property type="match status" value="1"/>
</dbReference>
<evidence type="ECO:0000256" key="5">
    <source>
        <dbReference type="ARBA" id="ARBA00023242"/>
    </source>
</evidence>
<keyword evidence="7" id="KW-1185">Reference proteome</keyword>
<reference evidence="6 7" key="1">
    <citation type="journal article" date="2021" name="Hortic Res">
        <title>Chromosome-scale assembly of the Dendrobium chrysotoxum genome enhances the understanding of orchid evolution.</title>
        <authorList>
            <person name="Zhang Y."/>
            <person name="Zhang G.Q."/>
            <person name="Zhang D."/>
            <person name="Liu X.D."/>
            <person name="Xu X.Y."/>
            <person name="Sun W.H."/>
            <person name="Yu X."/>
            <person name="Zhu X."/>
            <person name="Wang Z.W."/>
            <person name="Zhao X."/>
            <person name="Zhong W.Y."/>
            <person name="Chen H."/>
            <person name="Yin W.L."/>
            <person name="Huang T."/>
            <person name="Niu S.C."/>
            <person name="Liu Z.J."/>
        </authorList>
    </citation>
    <scope>NUCLEOTIDE SEQUENCE [LARGE SCALE GENOMIC DNA]</scope>
    <source>
        <strain evidence="6">Lindl</strain>
    </source>
</reference>
<dbReference type="InterPro" id="IPR031099">
    <property type="entry name" value="BRCA1-associated"/>
</dbReference>
<dbReference type="PANTHER" id="PTHR13763">
    <property type="entry name" value="BREAST CANCER TYPE 1 SUSCEPTIBILITY PROTEIN BRCA1"/>
    <property type="match status" value="1"/>
</dbReference>
<dbReference type="Gene3D" id="3.30.40.10">
    <property type="entry name" value="Zinc/RING finger domain, C3HC4 (zinc finger)"/>
    <property type="match status" value="1"/>
</dbReference>
<evidence type="ECO:0008006" key="8">
    <source>
        <dbReference type="Google" id="ProtNLM"/>
    </source>
</evidence>
<evidence type="ECO:0000313" key="6">
    <source>
        <dbReference type="EMBL" id="KAH0462957.1"/>
    </source>
</evidence>
<keyword evidence="3" id="KW-0227">DNA damage</keyword>
<sequence>MMEDQEMEASEGFNRLLNPLVLYLKKMELELNCTTFLNILSQPMLLPCDHTVCISCDGISTNDRYNCPNCGLPYERKDLRPITYIEKFLTIYKNISSIISTLQQGFSFDITDVDVPTPV</sequence>
<comment type="subcellular location">
    <subcellularLocation>
        <location evidence="1">Nucleus</location>
    </subcellularLocation>
</comment>
<dbReference type="AlphaFoldDB" id="A0AAV7H240"/>
<comment type="caution">
    <text evidence="6">The sequence shown here is derived from an EMBL/GenBank/DDBJ whole genome shotgun (WGS) entry which is preliminary data.</text>
</comment>
<dbReference type="GO" id="GO:0004842">
    <property type="term" value="F:ubiquitin-protein transferase activity"/>
    <property type="evidence" value="ECO:0007669"/>
    <property type="project" value="TreeGrafter"/>
</dbReference>
<gene>
    <name evidence="6" type="ORF">IEQ34_007539</name>
</gene>
<keyword evidence="5" id="KW-0539">Nucleus</keyword>
<evidence type="ECO:0000256" key="2">
    <source>
        <dbReference type="ARBA" id="ARBA00022737"/>
    </source>
</evidence>
<dbReference type="EMBL" id="JAGFBR010000008">
    <property type="protein sequence ID" value="KAH0462957.1"/>
    <property type="molecule type" value="Genomic_DNA"/>
</dbReference>
<protein>
    <recommendedName>
        <fullName evidence="8">RING-type domain-containing protein</fullName>
    </recommendedName>
</protein>